<organism evidence="2 3">
    <name type="scientific">Antarcticimicrobium luteum</name>
    <dbReference type="NCBI Taxonomy" id="2547397"/>
    <lineage>
        <taxon>Bacteria</taxon>
        <taxon>Pseudomonadati</taxon>
        <taxon>Pseudomonadota</taxon>
        <taxon>Alphaproteobacteria</taxon>
        <taxon>Rhodobacterales</taxon>
        <taxon>Paracoccaceae</taxon>
        <taxon>Antarcticimicrobium</taxon>
    </lineage>
</organism>
<dbReference type="SUPFAM" id="SSF46785">
    <property type="entry name" value="Winged helix' DNA-binding domain"/>
    <property type="match status" value="1"/>
</dbReference>
<dbReference type="PANTHER" id="PTHR33164">
    <property type="entry name" value="TRANSCRIPTIONAL REGULATOR, MARR FAMILY"/>
    <property type="match status" value="1"/>
</dbReference>
<reference evidence="2 3" key="1">
    <citation type="submission" date="2019-03" db="EMBL/GenBank/DDBJ databases">
        <title>Ruegeria lutea sp. nov., a novel strain, isolated from marine sediment, the Masan Bay, South Korea.</title>
        <authorList>
            <person name="Kim J."/>
            <person name="Kim D.-Y."/>
            <person name="Lee S.-S."/>
        </authorList>
    </citation>
    <scope>NUCLEOTIDE SEQUENCE [LARGE SCALE GENOMIC DNA]</scope>
    <source>
        <strain evidence="2 3">318-1</strain>
    </source>
</reference>
<dbReference type="InterPro" id="IPR000835">
    <property type="entry name" value="HTH_MarR-typ"/>
</dbReference>
<comment type="caution">
    <text evidence="2">The sequence shown here is derived from an EMBL/GenBank/DDBJ whole genome shotgun (WGS) entry which is preliminary data.</text>
</comment>
<keyword evidence="3" id="KW-1185">Reference proteome</keyword>
<dbReference type="GO" id="GO:0006950">
    <property type="term" value="P:response to stress"/>
    <property type="evidence" value="ECO:0007669"/>
    <property type="project" value="TreeGrafter"/>
</dbReference>
<evidence type="ECO:0000313" key="2">
    <source>
        <dbReference type="EMBL" id="TDK45598.1"/>
    </source>
</evidence>
<dbReference type="Proteomes" id="UP000295301">
    <property type="component" value="Unassembled WGS sequence"/>
</dbReference>
<evidence type="ECO:0000313" key="3">
    <source>
        <dbReference type="Proteomes" id="UP000295301"/>
    </source>
</evidence>
<dbReference type="SMART" id="SM00347">
    <property type="entry name" value="HTH_MARR"/>
    <property type="match status" value="1"/>
</dbReference>
<dbReference type="PROSITE" id="PS50995">
    <property type="entry name" value="HTH_MARR_2"/>
    <property type="match status" value="1"/>
</dbReference>
<accession>A0A4R5V1D9</accession>
<dbReference type="GO" id="GO:0003700">
    <property type="term" value="F:DNA-binding transcription factor activity"/>
    <property type="evidence" value="ECO:0007669"/>
    <property type="project" value="InterPro"/>
</dbReference>
<dbReference type="InterPro" id="IPR039422">
    <property type="entry name" value="MarR/SlyA-like"/>
</dbReference>
<proteinExistence type="predicted"/>
<dbReference type="InterPro" id="IPR036390">
    <property type="entry name" value="WH_DNA-bd_sf"/>
</dbReference>
<dbReference type="Pfam" id="PF12802">
    <property type="entry name" value="MarR_2"/>
    <property type="match status" value="1"/>
</dbReference>
<dbReference type="OrthoDB" id="8906692at2"/>
<feature type="domain" description="HTH marR-type" evidence="1">
    <location>
        <begin position="9"/>
        <end position="142"/>
    </location>
</feature>
<sequence length="151" mass="17142">MLMTGKNIENLIIYHIHRISRQWGRQSANLYEREFGLKLSEVWVLQLIGDFPDTTISQLTGHSHMDKAAISRAVSGLERKKLVTRLAQPDDRRLIRLALSAAGQEVYAKVVPLREGRQKRLEARLDAGDRAALFRAFDKIYAQLGSEVADD</sequence>
<dbReference type="AlphaFoldDB" id="A0A4R5V1D9"/>
<evidence type="ECO:0000259" key="1">
    <source>
        <dbReference type="PROSITE" id="PS50995"/>
    </source>
</evidence>
<gene>
    <name evidence="2" type="ORF">E1832_13070</name>
</gene>
<dbReference type="EMBL" id="SMUV01000068">
    <property type="protein sequence ID" value="TDK45598.1"/>
    <property type="molecule type" value="Genomic_DNA"/>
</dbReference>
<name>A0A4R5V1D9_9RHOB</name>
<dbReference type="PANTHER" id="PTHR33164:SF43">
    <property type="entry name" value="HTH-TYPE TRANSCRIPTIONAL REPRESSOR YETL"/>
    <property type="match status" value="1"/>
</dbReference>
<protein>
    <submittedName>
        <fullName evidence="2">MarR family transcriptional regulator</fullName>
    </submittedName>
</protein>
<dbReference type="InterPro" id="IPR036388">
    <property type="entry name" value="WH-like_DNA-bd_sf"/>
</dbReference>
<dbReference type="Gene3D" id="1.10.10.10">
    <property type="entry name" value="Winged helix-like DNA-binding domain superfamily/Winged helix DNA-binding domain"/>
    <property type="match status" value="1"/>
</dbReference>